<dbReference type="InterPro" id="IPR013785">
    <property type="entry name" value="Aldolase_TIM"/>
</dbReference>
<dbReference type="PANTHER" id="PTHR43656:SF2">
    <property type="entry name" value="BINDING OXIDOREDUCTASE, PUTATIVE (AFU_ORTHOLOGUE AFUA_2G08260)-RELATED"/>
    <property type="match status" value="1"/>
</dbReference>
<evidence type="ECO:0000256" key="1">
    <source>
        <dbReference type="ARBA" id="ARBA00005979"/>
    </source>
</evidence>
<dbReference type="EMBL" id="PGCJ01000850">
    <property type="protein sequence ID" value="PLW17408.1"/>
    <property type="molecule type" value="Genomic_DNA"/>
</dbReference>
<dbReference type="InterPro" id="IPR001155">
    <property type="entry name" value="OxRdtase_FMN_N"/>
</dbReference>
<dbReference type="GO" id="GO:0010181">
    <property type="term" value="F:FMN binding"/>
    <property type="evidence" value="ECO:0007669"/>
    <property type="project" value="InterPro"/>
</dbReference>
<dbReference type="Gene3D" id="3.20.20.70">
    <property type="entry name" value="Aldolase class I"/>
    <property type="match status" value="1"/>
</dbReference>
<sequence>MDRHGLYARVGRVTGETVRPARVVPGGRPSGERTMAVKNQDNVVSHQHYRNSIVLEWSRQTRITSTLSTSRSDFPVGWSFLTGWSRTGEPTVKHCRLYRQWSQDQFGLLVAENVQVCPRHLASPGDVTIRESDKRDIPPSWHKWAKVCKTSTLIQLSHAGLQSPRGCGRPLQASSIAPSAGRLSLGNRLIDRLAAWGLFNQSKEASKDDIMQIIEQFRSSAKFCHQVGFQGVQLHCSHGFLLSAFLSPKTNKRRDDYGMSAVNRLRIILDIIDAIRSSVPKSFCLAIKLNCSDLSEGGVTMEEALNNIKRIVSHGGIDLIEITGGTYTNFPTSKSDVTSSEAHATSKCDVKSSKTRKEQKLAGGEAYYTDFTKQAVHIMREVAVATGQPRPMLMHTGGFRSRSGMAAAISNQETDLIGLGRPACLDPLLCTKILDPRLTDFSCSDPKVPGVAIWNMMIPVRIVGSGFKTVWYTWQLHLMADYKPPDLVCSALGSLRSVLPLYRILSCLAILLSLLVGVIVARFVS</sequence>
<dbReference type="InterPro" id="IPR051799">
    <property type="entry name" value="NADH_flavin_oxidoreductase"/>
</dbReference>
<proteinExistence type="inferred from homology"/>
<protein>
    <recommendedName>
        <fullName evidence="6">NADH:flavin oxidoreductase/NADH oxidase N-terminal domain-containing protein</fullName>
    </recommendedName>
</protein>
<dbReference type="STRING" id="200324.A0A2N5SVZ7"/>
<evidence type="ECO:0000256" key="4">
    <source>
        <dbReference type="ARBA" id="ARBA00023002"/>
    </source>
</evidence>
<evidence type="ECO:0000259" key="6">
    <source>
        <dbReference type="Pfam" id="PF00724"/>
    </source>
</evidence>
<gene>
    <name evidence="7" type="ORF">PCANC_14665</name>
</gene>
<dbReference type="PANTHER" id="PTHR43656">
    <property type="entry name" value="BINDING OXIDOREDUCTASE, PUTATIVE (AFU_ORTHOLOGUE AFUA_2G08260)-RELATED"/>
    <property type="match status" value="1"/>
</dbReference>
<keyword evidence="5" id="KW-0472">Membrane</keyword>
<keyword evidence="5" id="KW-0812">Transmembrane</keyword>
<comment type="caution">
    <text evidence="7">The sequence shown here is derived from an EMBL/GenBank/DDBJ whole genome shotgun (WGS) entry which is preliminary data.</text>
</comment>
<dbReference type="SUPFAM" id="SSF51395">
    <property type="entry name" value="FMN-linked oxidoreductases"/>
    <property type="match status" value="1"/>
</dbReference>
<comment type="similarity">
    <text evidence="1">Belongs to the NADH:flavin oxidoreductase/NADH oxidase family.</text>
</comment>
<evidence type="ECO:0000313" key="7">
    <source>
        <dbReference type="EMBL" id="PLW17408.1"/>
    </source>
</evidence>
<keyword evidence="2" id="KW-0285">Flavoprotein</keyword>
<accession>A0A2N5SVZ7</accession>
<evidence type="ECO:0000256" key="3">
    <source>
        <dbReference type="ARBA" id="ARBA00022643"/>
    </source>
</evidence>
<feature type="transmembrane region" description="Helical" evidence="5">
    <location>
        <begin position="501"/>
        <end position="524"/>
    </location>
</feature>
<dbReference type="GO" id="GO:0016491">
    <property type="term" value="F:oxidoreductase activity"/>
    <property type="evidence" value="ECO:0007669"/>
    <property type="project" value="UniProtKB-KW"/>
</dbReference>
<organism evidence="7 8">
    <name type="scientific">Puccinia coronata f. sp. avenae</name>
    <dbReference type="NCBI Taxonomy" id="200324"/>
    <lineage>
        <taxon>Eukaryota</taxon>
        <taxon>Fungi</taxon>
        <taxon>Dikarya</taxon>
        <taxon>Basidiomycota</taxon>
        <taxon>Pucciniomycotina</taxon>
        <taxon>Pucciniomycetes</taxon>
        <taxon>Pucciniales</taxon>
        <taxon>Pucciniaceae</taxon>
        <taxon>Puccinia</taxon>
    </lineage>
</organism>
<keyword evidence="8" id="KW-1185">Reference proteome</keyword>
<dbReference type="AlphaFoldDB" id="A0A2N5SVZ7"/>
<feature type="domain" description="NADH:flavin oxidoreductase/NADH oxidase N-terminal" evidence="6">
    <location>
        <begin position="96"/>
        <end position="362"/>
    </location>
</feature>
<keyword evidence="3" id="KW-0288">FMN</keyword>
<keyword evidence="4" id="KW-0560">Oxidoreductase</keyword>
<dbReference type="Proteomes" id="UP000235388">
    <property type="component" value="Unassembled WGS sequence"/>
</dbReference>
<dbReference type="Pfam" id="PF00724">
    <property type="entry name" value="Oxidored_FMN"/>
    <property type="match status" value="1"/>
</dbReference>
<keyword evidence="5" id="KW-1133">Transmembrane helix</keyword>
<evidence type="ECO:0000313" key="8">
    <source>
        <dbReference type="Proteomes" id="UP000235388"/>
    </source>
</evidence>
<reference evidence="7 8" key="1">
    <citation type="submission" date="2017-11" db="EMBL/GenBank/DDBJ databases">
        <title>De novo assembly and phasing of dikaryotic genomes from two isolates of Puccinia coronata f. sp. avenae, the causal agent of oat crown rust.</title>
        <authorList>
            <person name="Miller M.E."/>
            <person name="Zhang Y."/>
            <person name="Omidvar V."/>
            <person name="Sperschneider J."/>
            <person name="Schwessinger B."/>
            <person name="Raley C."/>
            <person name="Palmer J.M."/>
            <person name="Garnica D."/>
            <person name="Upadhyaya N."/>
            <person name="Rathjen J."/>
            <person name="Taylor J.M."/>
            <person name="Park R.F."/>
            <person name="Dodds P.N."/>
            <person name="Hirsch C.D."/>
            <person name="Kianian S.F."/>
            <person name="Figueroa M."/>
        </authorList>
    </citation>
    <scope>NUCLEOTIDE SEQUENCE [LARGE SCALE GENOMIC DNA]</scope>
    <source>
        <strain evidence="7">12NC29</strain>
    </source>
</reference>
<name>A0A2N5SVZ7_9BASI</name>
<evidence type="ECO:0000256" key="5">
    <source>
        <dbReference type="SAM" id="Phobius"/>
    </source>
</evidence>
<dbReference type="OrthoDB" id="1663137at2759"/>
<evidence type="ECO:0000256" key="2">
    <source>
        <dbReference type="ARBA" id="ARBA00022630"/>
    </source>
</evidence>